<accession>A0A7V5H323</accession>
<reference evidence="2" key="1">
    <citation type="journal article" date="2020" name="mSystems">
        <title>Genome- and Community-Level Interaction Insights into Carbon Utilization and Element Cycling Functions of Hydrothermarchaeota in Hydrothermal Sediment.</title>
        <authorList>
            <person name="Zhou Z."/>
            <person name="Liu Y."/>
            <person name="Xu W."/>
            <person name="Pan J."/>
            <person name="Luo Z.H."/>
            <person name="Li M."/>
        </authorList>
    </citation>
    <scope>NUCLEOTIDE SEQUENCE [LARGE SCALE GENOMIC DNA]</scope>
    <source>
        <strain evidence="2">HyVt-76</strain>
    </source>
</reference>
<dbReference type="Proteomes" id="UP000886111">
    <property type="component" value="Unassembled WGS sequence"/>
</dbReference>
<gene>
    <name evidence="2" type="ORF">ENL21_04200</name>
</gene>
<dbReference type="AlphaFoldDB" id="A0A7V5H323"/>
<name>A0A7V5H323_CALAY</name>
<evidence type="ECO:0000313" key="2">
    <source>
        <dbReference type="EMBL" id="HHE54959.1"/>
    </source>
</evidence>
<evidence type="ECO:0000259" key="1">
    <source>
        <dbReference type="Pfam" id="PF13860"/>
    </source>
</evidence>
<dbReference type="EMBL" id="DRTD01000314">
    <property type="protein sequence ID" value="HHE54959.1"/>
    <property type="molecule type" value="Genomic_DNA"/>
</dbReference>
<feature type="domain" description="FlgD/Vpr Ig-like" evidence="1">
    <location>
        <begin position="597"/>
        <end position="657"/>
    </location>
</feature>
<proteinExistence type="predicted"/>
<sequence>MRLRYFTIFLTVIMFIVAFNAFGQTASYDTVSVYDIQYVPDPATNEQSPLFGDTVVVKAMVMHYSRELYVGARWACYVVDPDSFPKPWSGFFIIQHDTTEVNTLFGFVEPGMICYFTGVVDEYYGLTQLALLTNPVVPIEILSTDNPLPDPLQLTTADLSSNAVAEQWESMWVNLQNVSIVNNNLSSNTASITDDSGGLTYLDDYFLWFRTRFDDNVYQWPPTGTLLNVKGFVRHVNVDQYTVNPRNEDDLETLSNPPVIHEVTRTPGKPTPRNDVTIMANITDNTTVAKAILNYSVDWQPFVQVEMTSAGIDSFSAKIPNQVEGSYVRYFIYAEDDVGDFTTAPGDTSYEIYSYVVRTGNLDIKDVQYTWGYPNDASPYVGYEVTLKGIVVSDTSHFPGFFVIQQKEEPWYGIQLRDTYHPGLQVGDEVEVTGTIEERYGVTRIVVNDSATGLKILSSGNTVTPMDVQTGQITTGGPDAEAYESCFVRVSNLTVTNPFPDTPGNYGEFTVDDGSGELRVDDLAYDFSGNLDSSFALNDHIDEIIAVHYYSFGNYKLIPRTKDDIHGHTTDIEKATVVSDFQLKQNYPNPFNPTTTIEFYLAKQGNYRLDIYDVLGRKVRSLVNGLQPAGAQRITWDGRDDAGKMVSAGIYFYTLKGENFKQTRKMLMIK</sequence>
<dbReference type="Gene3D" id="2.60.40.4070">
    <property type="match status" value="1"/>
</dbReference>
<dbReference type="InterPro" id="IPR026444">
    <property type="entry name" value="Secre_tail"/>
</dbReference>
<comment type="caution">
    <text evidence="2">The sequence shown here is derived from an EMBL/GenBank/DDBJ whole genome shotgun (WGS) entry which is preliminary data.</text>
</comment>
<dbReference type="InterPro" id="IPR025965">
    <property type="entry name" value="FlgD/Vpr_Ig-like"/>
</dbReference>
<organism evidence="2">
    <name type="scientific">Caldithrix abyssi</name>
    <dbReference type="NCBI Taxonomy" id="187145"/>
    <lineage>
        <taxon>Bacteria</taxon>
        <taxon>Pseudomonadati</taxon>
        <taxon>Calditrichota</taxon>
        <taxon>Calditrichia</taxon>
        <taxon>Calditrichales</taxon>
        <taxon>Calditrichaceae</taxon>
        <taxon>Caldithrix</taxon>
    </lineage>
</organism>
<dbReference type="NCBIfam" id="TIGR04183">
    <property type="entry name" value="Por_Secre_tail"/>
    <property type="match status" value="1"/>
</dbReference>
<protein>
    <submittedName>
        <fullName evidence="2">T9SS type A sorting domain-containing protein</fullName>
    </submittedName>
</protein>
<dbReference type="Pfam" id="PF13860">
    <property type="entry name" value="FlgD_ig"/>
    <property type="match status" value="1"/>
</dbReference>